<dbReference type="RefSeq" id="WP_368380603.1">
    <property type="nucleotide sequence ID" value="NZ_JBFRYA010000003.1"/>
</dbReference>
<comment type="similarity">
    <text evidence="5">Belongs to the CofC family.</text>
</comment>
<sequence>MWALLPLKDFVQAKQRLAGSLTVSERRVLFHSMVEDVLGVVASYPRFEQVVLVSDDPSAHLLAEHYGVACWPERDFGVRGLNEVVGAALANIHRVAPRSNVMVVHGDLPLLSHRELDAVFDAHAELLNEGPSGLSIVTDHYRRGTNILVCNPARMPKLAYGQASCELHYREAQCLAIPVQILNLSGIAQDIDTSGDLLRLLAMPQNSTAQHTRKFLQESGIAQRLNLMSGEVNINANSTAVVMNTQSAMSDWSVL</sequence>
<comment type="catalytic activity">
    <reaction evidence="5">
        <text>(2R)-3-phosphoglycerate + GTP + H(+) = 3-[(R)-glyceryl]-diphospho-5'-guanosine + diphosphate</text>
        <dbReference type="Rhea" id="RHEA:63440"/>
        <dbReference type="ChEBI" id="CHEBI:15378"/>
        <dbReference type="ChEBI" id="CHEBI:33019"/>
        <dbReference type="ChEBI" id="CHEBI:37565"/>
        <dbReference type="ChEBI" id="CHEBI:58272"/>
        <dbReference type="ChEBI" id="CHEBI:147306"/>
        <dbReference type="EC" id="2.7.7.106"/>
    </reaction>
</comment>
<keyword evidence="4 5" id="KW-0342">GTP-binding</keyword>
<dbReference type="Gene3D" id="3.90.550.10">
    <property type="entry name" value="Spore Coat Polysaccharide Biosynthesis Protein SpsA, Chain A"/>
    <property type="match status" value="1"/>
</dbReference>
<evidence type="ECO:0000256" key="5">
    <source>
        <dbReference type="HAMAP-Rule" id="MF_02114"/>
    </source>
</evidence>
<reference evidence="6 7" key="1">
    <citation type="journal article" date="2011" name="Int. J. Syst. Evol. Microbiol.">
        <title>Zhongshania antarctica gen. nov., sp. nov. and Zhongshania guokunii sp. nov., gammaproteobacteria respectively isolated from coastal attached (fast) ice and surface seawater of the Antarctic.</title>
        <authorList>
            <person name="Li H.J."/>
            <person name="Zhang X.Y."/>
            <person name="Chen C.X."/>
            <person name="Zhang Y.J."/>
            <person name="Gao Z.M."/>
            <person name="Yu Y."/>
            <person name="Chen X.L."/>
            <person name="Chen B."/>
            <person name="Zhang Y.Z."/>
        </authorList>
    </citation>
    <scope>NUCLEOTIDE SEQUENCE [LARGE SCALE GENOMIC DNA]</scope>
    <source>
        <strain evidence="6 7">ZS6-22T</strain>
    </source>
</reference>
<evidence type="ECO:0000256" key="2">
    <source>
        <dbReference type="ARBA" id="ARBA00022695"/>
    </source>
</evidence>
<dbReference type="InterPro" id="IPR002835">
    <property type="entry name" value="CofC"/>
</dbReference>
<dbReference type="Pfam" id="PF01983">
    <property type="entry name" value="CofC"/>
    <property type="match status" value="1"/>
</dbReference>
<proteinExistence type="inferred from homology"/>
<dbReference type="NCBIfam" id="TIGR03552">
    <property type="entry name" value="F420_cofC"/>
    <property type="match status" value="1"/>
</dbReference>
<dbReference type="GO" id="GO:0043814">
    <property type="term" value="F:phospholactate guanylyltransferase activity"/>
    <property type="evidence" value="ECO:0007669"/>
    <property type="project" value="UniProtKB-EC"/>
</dbReference>
<keyword evidence="1 5" id="KW-0808">Transferase</keyword>
<comment type="function">
    <text evidence="5">Guanylyltransferase that catalyzes the activation of (2R)-3-phosphoglycerate (3PG) as 3-[(R)-glyceryl]-diphospho-5'-guanosine, via the condensation of 3PG with GTP. It is involved in the biosynthesis of a derivative of the hydride carrier cofactor coenzyme F420, 3PG-F420.</text>
</comment>
<evidence type="ECO:0000313" key="7">
    <source>
        <dbReference type="Proteomes" id="UP001557485"/>
    </source>
</evidence>
<evidence type="ECO:0000313" key="6">
    <source>
        <dbReference type="EMBL" id="MEX1668317.1"/>
    </source>
</evidence>
<dbReference type="Proteomes" id="UP001557485">
    <property type="component" value="Unassembled WGS sequence"/>
</dbReference>
<dbReference type="HAMAP" id="MF_02114">
    <property type="entry name" value="CofC"/>
    <property type="match status" value="1"/>
</dbReference>
<comment type="pathway">
    <text evidence="5">Cofactor biosynthesis; coenzyme F420 biosynthesis.</text>
</comment>
<organism evidence="6 7">
    <name type="scientific">Zhongshania guokunii</name>
    <dbReference type="NCBI Taxonomy" id="641783"/>
    <lineage>
        <taxon>Bacteria</taxon>
        <taxon>Pseudomonadati</taxon>
        <taxon>Pseudomonadota</taxon>
        <taxon>Gammaproteobacteria</taxon>
        <taxon>Cellvibrionales</taxon>
        <taxon>Spongiibacteraceae</taxon>
        <taxon>Zhongshania</taxon>
    </lineage>
</organism>
<dbReference type="SUPFAM" id="SSF53448">
    <property type="entry name" value="Nucleotide-diphospho-sugar transferases"/>
    <property type="match status" value="1"/>
</dbReference>
<dbReference type="PANTHER" id="PTHR40392">
    <property type="entry name" value="2-PHOSPHO-L-LACTATE GUANYLYLTRANSFERASE"/>
    <property type="match status" value="1"/>
</dbReference>
<evidence type="ECO:0000256" key="4">
    <source>
        <dbReference type="ARBA" id="ARBA00023134"/>
    </source>
</evidence>
<keyword evidence="3 5" id="KW-0547">Nucleotide-binding</keyword>
<dbReference type="EC" id="2.7.7.106" evidence="5"/>
<dbReference type="PANTHER" id="PTHR40392:SF1">
    <property type="entry name" value="2-PHOSPHO-L-LACTATE GUANYLYLTRANSFERASE"/>
    <property type="match status" value="1"/>
</dbReference>
<dbReference type="EMBL" id="JBFRYA010000003">
    <property type="protein sequence ID" value="MEX1668317.1"/>
    <property type="molecule type" value="Genomic_DNA"/>
</dbReference>
<evidence type="ECO:0000256" key="3">
    <source>
        <dbReference type="ARBA" id="ARBA00022741"/>
    </source>
</evidence>
<keyword evidence="7" id="KW-1185">Reference proteome</keyword>
<gene>
    <name evidence="6" type="primary">cofC</name>
    <name evidence="5" type="synonym">fbiD</name>
    <name evidence="6" type="ORF">AB4876_05295</name>
</gene>
<protein>
    <recommendedName>
        <fullName evidence="5">3-phospho-D-glycerate guanylyltransferase</fullName>
        <shortName evidence="5">3PG guanylyltransferase</shortName>
        <ecNumber evidence="5">2.7.7.106</ecNumber>
    </recommendedName>
</protein>
<accession>A0ABV3U320</accession>
<dbReference type="InterPro" id="IPR029044">
    <property type="entry name" value="Nucleotide-diphossugar_trans"/>
</dbReference>
<name>A0ABV3U320_9GAMM</name>
<keyword evidence="2 5" id="KW-0548">Nucleotidyltransferase</keyword>
<evidence type="ECO:0000256" key="1">
    <source>
        <dbReference type="ARBA" id="ARBA00022679"/>
    </source>
</evidence>
<comment type="caution">
    <text evidence="6">The sequence shown here is derived from an EMBL/GenBank/DDBJ whole genome shotgun (WGS) entry which is preliminary data.</text>
</comment>